<dbReference type="Proteomes" id="UP000747110">
    <property type="component" value="Unassembled WGS sequence"/>
</dbReference>
<feature type="region of interest" description="Disordered" evidence="1">
    <location>
        <begin position="180"/>
        <end position="199"/>
    </location>
</feature>
<reference evidence="2" key="1">
    <citation type="journal article" date="2021" name="Proc. Natl. Acad. Sci. U.S.A.">
        <title>Three genomes in the algal genus Volvox reveal the fate of a haploid sex-determining region after a transition to homothallism.</title>
        <authorList>
            <person name="Yamamoto K."/>
            <person name="Hamaji T."/>
            <person name="Kawai-Toyooka H."/>
            <person name="Matsuzaki R."/>
            <person name="Takahashi F."/>
            <person name="Nishimura Y."/>
            <person name="Kawachi M."/>
            <person name="Noguchi H."/>
            <person name="Minakuchi Y."/>
            <person name="Umen J.G."/>
            <person name="Toyoda A."/>
            <person name="Nozaki H."/>
        </authorList>
    </citation>
    <scope>NUCLEOTIDE SEQUENCE</scope>
    <source>
        <strain evidence="2">NIES-3786</strain>
    </source>
</reference>
<name>A0A8J4FMV5_9CHLO</name>
<dbReference type="EMBL" id="BNCP01000018">
    <property type="protein sequence ID" value="GIL80386.1"/>
    <property type="molecule type" value="Genomic_DNA"/>
</dbReference>
<evidence type="ECO:0000313" key="2">
    <source>
        <dbReference type="EMBL" id="GIL80386.1"/>
    </source>
</evidence>
<organism evidence="2 3">
    <name type="scientific">Volvox reticuliferus</name>
    <dbReference type="NCBI Taxonomy" id="1737510"/>
    <lineage>
        <taxon>Eukaryota</taxon>
        <taxon>Viridiplantae</taxon>
        <taxon>Chlorophyta</taxon>
        <taxon>core chlorophytes</taxon>
        <taxon>Chlorophyceae</taxon>
        <taxon>CS clade</taxon>
        <taxon>Chlamydomonadales</taxon>
        <taxon>Volvocaceae</taxon>
        <taxon>Volvox</taxon>
    </lineage>
</organism>
<accession>A0A8J4FMV5</accession>
<evidence type="ECO:0000313" key="3">
    <source>
        <dbReference type="Proteomes" id="UP000747110"/>
    </source>
</evidence>
<feature type="region of interest" description="Disordered" evidence="1">
    <location>
        <begin position="268"/>
        <end position="294"/>
    </location>
</feature>
<proteinExistence type="predicted"/>
<protein>
    <recommendedName>
        <fullName evidence="4">Kringle domain-containing protein</fullName>
    </recommendedName>
</protein>
<keyword evidence="3" id="KW-1185">Reference proteome</keyword>
<evidence type="ECO:0000256" key="1">
    <source>
        <dbReference type="SAM" id="MobiDB-lite"/>
    </source>
</evidence>
<comment type="caution">
    <text evidence="2">The sequence shown here is derived from an EMBL/GenBank/DDBJ whole genome shotgun (WGS) entry which is preliminary data.</text>
</comment>
<evidence type="ECO:0008006" key="4">
    <source>
        <dbReference type="Google" id="ProtNLM"/>
    </source>
</evidence>
<sequence length="294" mass="34994">TSITGCDCRSTWKYGSKFASYCGSPNGSSPLWCQVTSSCPQYDSAPYQYCDSSLTIDYCGADSGRDPEDLRCTSQLRKGYLWNHLITNLTLAVQVLPTYPRRGFHPFLRLRHYRPLPLPHLHAPVLRFFPPHCRHSLPRLCHQVRLLFHHHLRLRHYHLHLPAYHPRSRQLQAFLRPRHHSTSHRCRPETRNPHHLSHSFRRPVHSHLPIHYRPHRHRSHSFRRPVHSHLPIHYRPHRHLSHSFRRPVHSHLPIHYRPLRRHFHPALSLQLPSPDRPPPNLFPHHPRPVHNPQY</sequence>
<dbReference type="OrthoDB" id="536211at2759"/>
<feature type="non-terminal residue" evidence="2">
    <location>
        <position position="1"/>
    </location>
</feature>
<gene>
    <name evidence="2" type="ORF">Vretifemale_9487</name>
</gene>
<dbReference type="AlphaFoldDB" id="A0A8J4FMV5"/>